<dbReference type="InterPro" id="IPR004360">
    <property type="entry name" value="Glyas_Fos-R_dOase_dom"/>
</dbReference>
<evidence type="ECO:0000259" key="2">
    <source>
        <dbReference type="PROSITE" id="PS51819"/>
    </source>
</evidence>
<evidence type="ECO:0000313" key="3">
    <source>
        <dbReference type="EMBL" id="MFD2098803.1"/>
    </source>
</evidence>
<keyword evidence="4" id="KW-1185">Reference proteome</keyword>
<evidence type="ECO:0000256" key="1">
    <source>
        <dbReference type="SAM" id="SignalP"/>
    </source>
</evidence>
<evidence type="ECO:0000313" key="4">
    <source>
        <dbReference type="Proteomes" id="UP001597342"/>
    </source>
</evidence>
<dbReference type="EMBL" id="JBHUHU010000001">
    <property type="protein sequence ID" value="MFD2098803.1"/>
    <property type="molecule type" value="Genomic_DNA"/>
</dbReference>
<dbReference type="PROSITE" id="PS51819">
    <property type="entry name" value="VOC"/>
    <property type="match status" value="1"/>
</dbReference>
<protein>
    <submittedName>
        <fullName evidence="3">VOC family protein</fullName>
    </submittedName>
</protein>
<feature type="chain" id="PRO_5045576232" evidence="1">
    <location>
        <begin position="22"/>
        <end position="295"/>
    </location>
</feature>
<sequence length="295" mass="34038">MIRTRILTISLLLAGFFNLQAQNNLSVFEPLLGKTWKAEGTWGDGSKFKQETIFKYSLDSTLILAESKGFTNQEQTKYGPRNHGIRKFDAESNSLKFWEFDVFGGVTTGTISTKEKDIIYTYEYGGSTITDYWKYVNANTYSYTVGSYENGTWNQTYLQTEFKAEKTDFGFQYDHYSIVVTKLIETGDFYRDILGLTEIPHPDRAPGFRWFQIEDNAQLHLIKKDIADFSKNKSMHLCLAIQDLEGLIEHLMANNIDFYDWPGIKNSITNRSDGVKQIYIQDPEGYWIEINTATH</sequence>
<dbReference type="InterPro" id="IPR037523">
    <property type="entry name" value="VOC_core"/>
</dbReference>
<dbReference type="Gene3D" id="3.10.180.10">
    <property type="entry name" value="2,3-Dihydroxybiphenyl 1,2-Dioxygenase, domain 1"/>
    <property type="match status" value="1"/>
</dbReference>
<gene>
    <name evidence="3" type="ORF">ACFSJE_03390</name>
</gene>
<comment type="caution">
    <text evidence="3">The sequence shown here is derived from an EMBL/GenBank/DDBJ whole genome shotgun (WGS) entry which is preliminary data.</text>
</comment>
<dbReference type="SUPFAM" id="SSF54593">
    <property type="entry name" value="Glyoxalase/Bleomycin resistance protein/Dihydroxybiphenyl dioxygenase"/>
    <property type="match status" value="1"/>
</dbReference>
<keyword evidence="1" id="KW-0732">Signal</keyword>
<accession>A0ABW4XXF1</accession>
<dbReference type="RefSeq" id="WP_379829572.1">
    <property type="nucleotide sequence ID" value="NZ_JBHUHU010000001.1"/>
</dbReference>
<feature type="signal peptide" evidence="1">
    <location>
        <begin position="1"/>
        <end position="21"/>
    </location>
</feature>
<name>A0ABW4XXF1_9FLAO</name>
<dbReference type="Proteomes" id="UP001597342">
    <property type="component" value="Unassembled WGS sequence"/>
</dbReference>
<dbReference type="Pfam" id="PF00903">
    <property type="entry name" value="Glyoxalase"/>
    <property type="match status" value="1"/>
</dbReference>
<dbReference type="InterPro" id="IPR029068">
    <property type="entry name" value="Glyas_Bleomycin-R_OHBP_Dase"/>
</dbReference>
<feature type="domain" description="VOC" evidence="2">
    <location>
        <begin position="172"/>
        <end position="293"/>
    </location>
</feature>
<proteinExistence type="predicted"/>
<organism evidence="3 4">
    <name type="scientific">Flagellimonas iocasae</name>
    <dbReference type="NCBI Taxonomy" id="2055905"/>
    <lineage>
        <taxon>Bacteria</taxon>
        <taxon>Pseudomonadati</taxon>
        <taxon>Bacteroidota</taxon>
        <taxon>Flavobacteriia</taxon>
        <taxon>Flavobacteriales</taxon>
        <taxon>Flavobacteriaceae</taxon>
        <taxon>Flagellimonas</taxon>
    </lineage>
</organism>
<reference evidence="4" key="1">
    <citation type="journal article" date="2019" name="Int. J. Syst. Evol. Microbiol.">
        <title>The Global Catalogue of Microorganisms (GCM) 10K type strain sequencing project: providing services to taxonomists for standard genome sequencing and annotation.</title>
        <authorList>
            <consortium name="The Broad Institute Genomics Platform"/>
            <consortium name="The Broad Institute Genome Sequencing Center for Infectious Disease"/>
            <person name="Wu L."/>
            <person name="Ma J."/>
        </authorList>
    </citation>
    <scope>NUCLEOTIDE SEQUENCE [LARGE SCALE GENOMIC DNA]</scope>
    <source>
        <strain evidence="4">JCM 3389</strain>
    </source>
</reference>